<dbReference type="GO" id="GO:0004672">
    <property type="term" value="F:protein kinase activity"/>
    <property type="evidence" value="ECO:0007669"/>
    <property type="project" value="InterPro"/>
</dbReference>
<reference evidence="3" key="2">
    <citation type="submission" date="2015-01" db="EMBL/GenBank/DDBJ databases">
        <title>Evolutionary Origins and Diversification of the Mycorrhizal Mutualists.</title>
        <authorList>
            <consortium name="DOE Joint Genome Institute"/>
            <consortium name="Mycorrhizal Genomics Consortium"/>
            <person name="Kohler A."/>
            <person name="Kuo A."/>
            <person name="Nagy L.G."/>
            <person name="Floudas D."/>
            <person name="Copeland A."/>
            <person name="Barry K.W."/>
            <person name="Cichocki N."/>
            <person name="Veneault-Fourrey C."/>
            <person name="LaButti K."/>
            <person name="Lindquist E.A."/>
            <person name="Lipzen A."/>
            <person name="Lundell T."/>
            <person name="Morin E."/>
            <person name="Murat C."/>
            <person name="Riley R."/>
            <person name="Ohm R."/>
            <person name="Sun H."/>
            <person name="Tunlid A."/>
            <person name="Henrissat B."/>
            <person name="Grigoriev I.V."/>
            <person name="Hibbett D.S."/>
            <person name="Martin F."/>
        </authorList>
    </citation>
    <scope>NUCLEOTIDE SEQUENCE [LARGE SCALE GENOMIC DNA]</scope>
    <source>
        <strain evidence="3">Foug A</strain>
    </source>
</reference>
<dbReference type="GO" id="GO:0005524">
    <property type="term" value="F:ATP binding"/>
    <property type="evidence" value="ECO:0007669"/>
    <property type="project" value="InterPro"/>
</dbReference>
<gene>
    <name evidence="2" type="ORF">SCLCIDRAFT_33085</name>
</gene>
<dbReference type="InterPro" id="IPR000719">
    <property type="entry name" value="Prot_kinase_dom"/>
</dbReference>
<feature type="domain" description="Protein kinase" evidence="1">
    <location>
        <begin position="1"/>
        <end position="201"/>
    </location>
</feature>
<dbReference type="PROSITE" id="PS50011">
    <property type="entry name" value="PROTEIN_KINASE_DOM"/>
    <property type="match status" value="1"/>
</dbReference>
<keyword evidence="3" id="KW-1185">Reference proteome</keyword>
<dbReference type="OrthoDB" id="3247966at2759"/>
<dbReference type="EMBL" id="KN822234">
    <property type="protein sequence ID" value="KIM51911.1"/>
    <property type="molecule type" value="Genomic_DNA"/>
</dbReference>
<dbReference type="HOGENOM" id="CLU_013871_0_0_1"/>
<dbReference type="Gene3D" id="1.10.510.10">
    <property type="entry name" value="Transferase(Phosphotransferase) domain 1"/>
    <property type="match status" value="1"/>
</dbReference>
<organism evidence="2 3">
    <name type="scientific">Scleroderma citrinum Foug A</name>
    <dbReference type="NCBI Taxonomy" id="1036808"/>
    <lineage>
        <taxon>Eukaryota</taxon>
        <taxon>Fungi</taxon>
        <taxon>Dikarya</taxon>
        <taxon>Basidiomycota</taxon>
        <taxon>Agaricomycotina</taxon>
        <taxon>Agaricomycetes</taxon>
        <taxon>Agaricomycetidae</taxon>
        <taxon>Boletales</taxon>
        <taxon>Sclerodermatineae</taxon>
        <taxon>Sclerodermataceae</taxon>
        <taxon>Scleroderma</taxon>
    </lineage>
</organism>
<name>A0A0C3D732_9AGAM</name>
<dbReference type="SUPFAM" id="SSF56112">
    <property type="entry name" value="Protein kinase-like (PK-like)"/>
    <property type="match status" value="1"/>
</dbReference>
<evidence type="ECO:0000313" key="3">
    <source>
        <dbReference type="Proteomes" id="UP000053989"/>
    </source>
</evidence>
<dbReference type="InterPro" id="IPR011009">
    <property type="entry name" value="Kinase-like_dom_sf"/>
</dbReference>
<dbReference type="InParanoid" id="A0A0C3D732"/>
<evidence type="ECO:0000259" key="1">
    <source>
        <dbReference type="PROSITE" id="PS50011"/>
    </source>
</evidence>
<dbReference type="AlphaFoldDB" id="A0A0C3D732"/>
<dbReference type="Proteomes" id="UP000053989">
    <property type="component" value="Unassembled WGS sequence"/>
</dbReference>
<sequence>MAASVFQARISKDLPRHQLFMGVFNSILFPSVSKLLRWRKTDSKSGDSLKFQIKEKIIDPQSNGLLYLVTMHGGQTILVKFVHQYCPELHGICTMSGHAPALLAYEHLPGGWYGVAMEYVAGTVPITMHNGISKHFEQWKTDLQELIAKFHNEGFVHGDLRDVNILSGDDGCVKLVDFDWGGRDGEVSYPTPRLNQELVDG</sequence>
<evidence type="ECO:0000313" key="2">
    <source>
        <dbReference type="EMBL" id="KIM51911.1"/>
    </source>
</evidence>
<accession>A0A0C3D732</accession>
<reference evidence="2 3" key="1">
    <citation type="submission" date="2014-04" db="EMBL/GenBank/DDBJ databases">
        <authorList>
            <consortium name="DOE Joint Genome Institute"/>
            <person name="Kuo A."/>
            <person name="Kohler A."/>
            <person name="Nagy L.G."/>
            <person name="Floudas D."/>
            <person name="Copeland A."/>
            <person name="Barry K.W."/>
            <person name="Cichocki N."/>
            <person name="Veneault-Fourrey C."/>
            <person name="LaButti K."/>
            <person name="Lindquist E.A."/>
            <person name="Lipzen A."/>
            <person name="Lundell T."/>
            <person name="Morin E."/>
            <person name="Murat C."/>
            <person name="Sun H."/>
            <person name="Tunlid A."/>
            <person name="Henrissat B."/>
            <person name="Grigoriev I.V."/>
            <person name="Hibbett D.S."/>
            <person name="Martin F."/>
            <person name="Nordberg H.P."/>
            <person name="Cantor M.N."/>
            <person name="Hua S.X."/>
        </authorList>
    </citation>
    <scope>NUCLEOTIDE SEQUENCE [LARGE SCALE GENOMIC DNA]</scope>
    <source>
        <strain evidence="2 3">Foug A</strain>
    </source>
</reference>
<protein>
    <recommendedName>
        <fullName evidence="1">Protein kinase domain-containing protein</fullName>
    </recommendedName>
</protein>
<proteinExistence type="predicted"/>